<reference evidence="1" key="2">
    <citation type="journal article" date="2015" name="Fish Shellfish Immunol.">
        <title>Early steps in the European eel (Anguilla anguilla)-Vibrio vulnificus interaction in the gills: Role of the RtxA13 toxin.</title>
        <authorList>
            <person name="Callol A."/>
            <person name="Pajuelo D."/>
            <person name="Ebbesson L."/>
            <person name="Teles M."/>
            <person name="MacKenzie S."/>
            <person name="Amaro C."/>
        </authorList>
    </citation>
    <scope>NUCLEOTIDE SEQUENCE</scope>
</reference>
<accession>A0A0E9Q8T3</accession>
<organism evidence="1">
    <name type="scientific">Anguilla anguilla</name>
    <name type="common">European freshwater eel</name>
    <name type="synonym">Muraena anguilla</name>
    <dbReference type="NCBI Taxonomy" id="7936"/>
    <lineage>
        <taxon>Eukaryota</taxon>
        <taxon>Metazoa</taxon>
        <taxon>Chordata</taxon>
        <taxon>Craniata</taxon>
        <taxon>Vertebrata</taxon>
        <taxon>Euteleostomi</taxon>
        <taxon>Actinopterygii</taxon>
        <taxon>Neopterygii</taxon>
        <taxon>Teleostei</taxon>
        <taxon>Anguilliformes</taxon>
        <taxon>Anguillidae</taxon>
        <taxon>Anguilla</taxon>
    </lineage>
</organism>
<protein>
    <submittedName>
        <fullName evidence="1">Uncharacterized protein</fullName>
    </submittedName>
</protein>
<sequence length="36" mass="4527">MYFFILDIETHLCHWEPFLFLDYFCQNNCINNQILQ</sequence>
<name>A0A0E9Q8T3_ANGAN</name>
<dbReference type="EMBL" id="GBXM01095306">
    <property type="protein sequence ID" value="JAH13271.1"/>
    <property type="molecule type" value="Transcribed_RNA"/>
</dbReference>
<proteinExistence type="predicted"/>
<reference evidence="1" key="1">
    <citation type="submission" date="2014-11" db="EMBL/GenBank/DDBJ databases">
        <authorList>
            <person name="Amaro Gonzalez C."/>
        </authorList>
    </citation>
    <scope>NUCLEOTIDE SEQUENCE</scope>
</reference>
<dbReference type="AlphaFoldDB" id="A0A0E9Q8T3"/>
<evidence type="ECO:0000313" key="1">
    <source>
        <dbReference type="EMBL" id="JAH13271.1"/>
    </source>
</evidence>